<dbReference type="VEuPathDB" id="FungiDB:MMYC01_208308"/>
<evidence type="ECO:0000256" key="3">
    <source>
        <dbReference type="ARBA" id="ARBA00022679"/>
    </source>
</evidence>
<dbReference type="GO" id="GO:1901336">
    <property type="term" value="P:lactone biosynthetic process"/>
    <property type="evidence" value="ECO:0007669"/>
    <property type="project" value="UniProtKB-ARBA"/>
</dbReference>
<evidence type="ECO:0000256" key="2">
    <source>
        <dbReference type="ARBA" id="ARBA00022553"/>
    </source>
</evidence>
<keyword evidence="2" id="KW-0597">Phosphoprotein</keyword>
<dbReference type="Gene3D" id="3.90.180.10">
    <property type="entry name" value="Medium-chain alcohol dehydrogenases, catalytic domain"/>
    <property type="match status" value="1"/>
</dbReference>
<dbReference type="EMBL" id="LCTW02000321">
    <property type="protein sequence ID" value="KXX74770.1"/>
    <property type="molecule type" value="Genomic_DNA"/>
</dbReference>
<dbReference type="InterPro" id="IPR029063">
    <property type="entry name" value="SAM-dependent_MTases_sf"/>
</dbReference>
<dbReference type="FunFam" id="3.40.50.720:FF:000209">
    <property type="entry name" value="Polyketide synthase Pks12"/>
    <property type="match status" value="1"/>
</dbReference>
<dbReference type="InterPro" id="IPR049552">
    <property type="entry name" value="PKS_DH_N"/>
</dbReference>
<dbReference type="InterPro" id="IPR050091">
    <property type="entry name" value="PKS_NRPS_Biosynth_Enz"/>
</dbReference>
<dbReference type="InterPro" id="IPR013154">
    <property type="entry name" value="ADH-like_N"/>
</dbReference>
<feature type="region of interest" description="N-terminal hotdog fold" evidence="8">
    <location>
        <begin position="669"/>
        <end position="805"/>
    </location>
</feature>
<feature type="active site" description="Proton donor; for dehydratase activity" evidence="8">
    <location>
        <position position="895"/>
    </location>
</feature>
<dbReference type="InterPro" id="IPR014043">
    <property type="entry name" value="Acyl_transferase_dom"/>
</dbReference>
<dbReference type="SUPFAM" id="SSF53901">
    <property type="entry name" value="Thiolase-like"/>
    <property type="match status" value="1"/>
</dbReference>
<keyword evidence="12" id="KW-1185">Reference proteome</keyword>
<comment type="caution">
    <text evidence="11">The sequence shown here is derived from an EMBL/GenBank/DDBJ whole genome shotgun (WGS) entry which is preliminary data.</text>
</comment>
<dbReference type="CDD" id="cd02440">
    <property type="entry name" value="AdoMet_MTases"/>
    <property type="match status" value="1"/>
</dbReference>
<keyword evidence="4" id="KW-0521">NADP</keyword>
<evidence type="ECO:0000256" key="6">
    <source>
        <dbReference type="ARBA" id="ARBA00023268"/>
    </source>
</evidence>
<dbReference type="Gene3D" id="3.40.50.720">
    <property type="entry name" value="NAD(P)-binding Rossmann-like Domain"/>
    <property type="match status" value="1"/>
</dbReference>
<dbReference type="InterPro" id="IPR036291">
    <property type="entry name" value="NAD(P)-bd_dom_sf"/>
</dbReference>
<dbReference type="Gene3D" id="3.30.70.3290">
    <property type="match status" value="1"/>
</dbReference>
<organism evidence="11 12">
    <name type="scientific">Madurella mycetomatis</name>
    <dbReference type="NCBI Taxonomy" id="100816"/>
    <lineage>
        <taxon>Eukaryota</taxon>
        <taxon>Fungi</taxon>
        <taxon>Dikarya</taxon>
        <taxon>Ascomycota</taxon>
        <taxon>Pezizomycotina</taxon>
        <taxon>Sordariomycetes</taxon>
        <taxon>Sordariomycetidae</taxon>
        <taxon>Sordariales</taxon>
        <taxon>Sordariales incertae sedis</taxon>
        <taxon>Madurella</taxon>
    </lineage>
</organism>
<dbReference type="SMART" id="SM00826">
    <property type="entry name" value="PKS_DH"/>
    <property type="match status" value="1"/>
</dbReference>
<evidence type="ECO:0000313" key="11">
    <source>
        <dbReference type="EMBL" id="KXX74770.1"/>
    </source>
</evidence>
<evidence type="ECO:0000256" key="8">
    <source>
        <dbReference type="PROSITE-ProRule" id="PRU01363"/>
    </source>
</evidence>
<dbReference type="InterPro" id="IPR016035">
    <property type="entry name" value="Acyl_Trfase/lysoPLipase"/>
</dbReference>
<keyword evidence="6" id="KW-0511">Multifunctional enzyme</keyword>
<feature type="active site" description="Proton acceptor; for dehydratase activity" evidence="8">
    <location>
        <position position="701"/>
    </location>
</feature>
<dbReference type="InterPro" id="IPR020807">
    <property type="entry name" value="PKS_DH"/>
</dbReference>
<proteinExistence type="predicted"/>
<gene>
    <name evidence="11" type="ORF">MMYC01_208308</name>
</gene>
<dbReference type="SMART" id="SM00827">
    <property type="entry name" value="PKS_AT"/>
    <property type="match status" value="1"/>
</dbReference>
<dbReference type="GO" id="GO:0031177">
    <property type="term" value="F:phosphopantetheine binding"/>
    <property type="evidence" value="ECO:0007669"/>
    <property type="project" value="InterPro"/>
</dbReference>
<dbReference type="Pfam" id="PF08242">
    <property type="entry name" value="Methyltransf_12"/>
    <property type="match status" value="1"/>
</dbReference>
<dbReference type="Gene3D" id="1.10.1200.10">
    <property type="entry name" value="ACP-like"/>
    <property type="match status" value="1"/>
</dbReference>
<dbReference type="InterPro" id="IPR057326">
    <property type="entry name" value="KR_dom"/>
</dbReference>
<dbReference type="STRING" id="100816.A0A175VUR4"/>
<dbReference type="PANTHER" id="PTHR43775:SF29">
    <property type="entry name" value="ASPERFURANONE POLYKETIDE SYNTHASE AFOG-RELATED"/>
    <property type="match status" value="1"/>
</dbReference>
<dbReference type="Pfam" id="PF00698">
    <property type="entry name" value="Acyl_transf_1"/>
    <property type="match status" value="1"/>
</dbReference>
<dbReference type="InterPro" id="IPR001227">
    <property type="entry name" value="Ac_transferase_dom_sf"/>
</dbReference>
<dbReference type="InterPro" id="IPR016039">
    <property type="entry name" value="Thiolase-like"/>
</dbReference>
<dbReference type="Gene3D" id="3.10.129.110">
    <property type="entry name" value="Polyketide synthase dehydratase"/>
    <property type="match status" value="1"/>
</dbReference>
<dbReference type="InterPro" id="IPR020843">
    <property type="entry name" value="ER"/>
</dbReference>
<dbReference type="SUPFAM" id="SSF47336">
    <property type="entry name" value="ACP-like"/>
    <property type="match status" value="1"/>
</dbReference>
<feature type="region of interest" description="C-terminal hotdog fold" evidence="8">
    <location>
        <begin position="831"/>
        <end position="986"/>
    </location>
</feature>
<evidence type="ECO:0000259" key="10">
    <source>
        <dbReference type="PROSITE" id="PS52019"/>
    </source>
</evidence>
<keyword evidence="5" id="KW-0560">Oxidoreductase</keyword>
<dbReference type="InterPro" id="IPR020806">
    <property type="entry name" value="PKS_PP-bd"/>
</dbReference>
<keyword evidence="7" id="KW-0012">Acyltransferase</keyword>
<dbReference type="Pfam" id="PF21089">
    <property type="entry name" value="PKS_DH_N"/>
    <property type="match status" value="1"/>
</dbReference>
<keyword evidence="3" id="KW-0808">Transferase</keyword>
<dbReference type="InterPro" id="IPR006162">
    <property type="entry name" value="Ppantetheine_attach_site"/>
</dbReference>
<sequence>MVKSISLPEVVLEKGVIPPNALFEKLNPRIDADQYRIEIPTVSRVWPCKGLRRVSVNSFGFGGTNTHIVMDDALHYLHERGLHGNHRTVRSPIVPGAPTNGHTVSPDRPHPNGGPVVNGVNGVNKITGGSEVNGDRWPNHINGVSSANGVSGVTGYGIKGLNGVNGSKASSPEAYNTLPQESPRLLIWSATDEKAVIRMRQQYDTLYRGCISGSSHELDKLAFTLASRRSKLLWRQFAIVTSEQLNLQSGVSKPVRSSGPDDVGLAFVFTGQGAQYASMGLDLLQYPVFRATLEEVNSVYHSLGCGWSILDELRNGEKIDEPNYSQPLSTAIQIALVELLKSFGIAPKAVVGHSSGEIAAAYTIGALSLHSACKVSYFRGLLAGKLKATASLSAPSSMISVNLAEEEVEGYIDSIGLSEVVADVTIACVNSPLNCTLSGSETAIDFLKQQFDKDGIFAQKLKTGVAYHSPYMTRIADEYLTRMGSLQRGQGVLAKMPNADGSVPMVSSVTGKFIHPDVLAAPQYWVENMVSAVRFSDAVQVLVQKTPMLKSGPLNITDFVEVGPHPALRRPVQDTLQKVAKEGRRQHKHETRYLSVLHKSRPAAETTLELAGQLFCYGHPVSIAAVNLLSSAKQMFLVDGPGYPFDHSKRYWAESRLSRNFRLREAGSGEILGARVYDWNPLEPRWRNFLSVESTPWIGDHIVSETVIYPGAGMLVMAMEAVQQMCPSGRKIAGYYIKEAHFMNPIVIKETWESKTETMVHLRPVRKPDEKELEWSDVTIYSYAASDDQWAECFKARIKVQYQGSMDRGEASQERRLADARVLHQYQEAVGACGRPIDSQVFYDDAAENGIEWRDWFRVLGDIYWDGGARTIGRVDVLKSPRHQTSSIVHPAILDAAFHALRVSTTQGLSLSSSSTNIPVKLLDAWFAPSGWQQPDTSSIRYLAISHGSAGQERCDGAIYALAEDGSVLCTMGKLTMAAVSRSSTGDPTQRKTLLHSIEWKPQLSLLDPTQLARVCDADTFPDKDEDTMLLHYNKLRLVLDEAIHQALGTLSGDDMHIPESMKRHLEWMKYHAKELAAPPRGISGEELEALLREIETTRPAWKLHTTVVRELLPILTGKSDPLQVIFESDQADVFYADMFENVCDHRLRKFLDLASHENPGLRILEIGAGTGGMTGRVMSAFRELEQESGALRFSHYTYTDVSPAFFERASKRWEPLKDRLSFKTFDMKLNPEKQGFDLSQYDLVVAGSVLHATEDLIGTVRNVRKLLKPAGHLLVLETVAPHDVASNFTFGLVPGWWGRREKWRGLSPAIPESQWDRVLKAAGFSGNDLCLRDYKNDACHLFSIIVSRAQGNAESRDVVASTSPSRLVLVVSDDTNRHQTRLANLVCTRLSHYQESTIVPLDQVCDTDIAQEDIVISLVEASRPLLAALSGSAFDAIRSLIQRAQKLLWVTEASVEDESLPQYSVVQGFMRTIRAEEIGKNLITLAIESRDDDDDTAHSHYIAKTFKAAFCSTPPSKECEYVVRSGQLTTGRVIEDVARNDSLRSLLRPQLRKKPWLAGAALKLAVGASKTADSLCFVEDETYNDQLGPNEVEIEAKTWAINFRDVLIALGRIDSRGLGADCAGIVTRVGPSCDPAIRPGDRVCMISLHCMRAYPRASDKAVLKIPDSLSFEAAASVLVPGMTAYYGLLDVARLRRGEKILIHSAAGSTGQMAVWIAKMKGAEIFATTSTDDKRQFLKETMGIPDDHILYSRDTSFAQAIKRMTNGYGVDVVLNSLSGDGLQASWGCMAPFGRFIDMAEADVRSNSMLPMGSFAHNVSFSAIDLSHIIQSDPELTSRLLEATVELLIDGRILHPSPLHTYPVSQLEQAFRHLQGGRNIGRIMITLDRSDIVPQLLSERRRWTFDEQASYIIAGGSGGLGRSIVRWMADRGAKHLILPSRSGATSKAASELISELKSRGVNIIAPKCDVSSETSLAQVLAECARTMPPIKGCINAAMVLQDAVFGNMTHRQWSLTIDSKVHSSWNLHRQLPQNLDFFILLSSLIGVLGGMGQCNYAAGGSFQDALARHRVRNGQKAVSIDVGWMRSIGIVAEKASYQRNLKASEDMQKLEEDELLGLLSIYCDPTQPLPSEQGSQVLFGLRTPSEFLLRGQQPPELLDRPLFAAFSHTVMTNKSQSSNATVTVDHAAAFRSTTDANERSQIFIKALTQKLARAMAISPDDVELGKPLSSYGVDSLMAVELRNWIAKDFSANVAVFNIMGNIPIAKIGDLIVARSTAVKD</sequence>
<keyword evidence="1" id="KW-0596">Phosphopantetheine</keyword>
<dbReference type="InterPro" id="IPR049900">
    <property type="entry name" value="PKS_mFAS_DH"/>
</dbReference>
<dbReference type="Pfam" id="PF08659">
    <property type="entry name" value="KR"/>
    <property type="match status" value="1"/>
</dbReference>
<dbReference type="SMART" id="SM00823">
    <property type="entry name" value="PKS_PP"/>
    <property type="match status" value="1"/>
</dbReference>
<dbReference type="SUPFAM" id="SSF53335">
    <property type="entry name" value="S-adenosyl-L-methionine-dependent methyltransferases"/>
    <property type="match status" value="1"/>
</dbReference>
<evidence type="ECO:0000259" key="9">
    <source>
        <dbReference type="PROSITE" id="PS50075"/>
    </source>
</evidence>
<evidence type="ECO:0000256" key="5">
    <source>
        <dbReference type="ARBA" id="ARBA00023002"/>
    </source>
</evidence>
<dbReference type="Proteomes" id="UP000078237">
    <property type="component" value="Unassembled WGS sequence"/>
</dbReference>
<dbReference type="GO" id="GO:0006633">
    <property type="term" value="P:fatty acid biosynthetic process"/>
    <property type="evidence" value="ECO:0007669"/>
    <property type="project" value="TreeGrafter"/>
</dbReference>
<evidence type="ECO:0000313" key="12">
    <source>
        <dbReference type="Proteomes" id="UP000078237"/>
    </source>
</evidence>
<dbReference type="Gene3D" id="3.40.366.10">
    <property type="entry name" value="Malonyl-Coenzyme A Acyl Carrier Protein, domain 2"/>
    <property type="match status" value="1"/>
</dbReference>
<dbReference type="InterPro" id="IPR056501">
    <property type="entry name" value="NAD-bd_HRPKS_sdrA"/>
</dbReference>
<feature type="domain" description="PKS/mFAS DH" evidence="10">
    <location>
        <begin position="669"/>
        <end position="986"/>
    </location>
</feature>
<dbReference type="InterPro" id="IPR013968">
    <property type="entry name" value="PKS_KR"/>
</dbReference>
<dbReference type="GO" id="GO:0030639">
    <property type="term" value="P:polyketide biosynthetic process"/>
    <property type="evidence" value="ECO:0007669"/>
    <property type="project" value="UniProtKB-ARBA"/>
</dbReference>
<dbReference type="CDD" id="cd05195">
    <property type="entry name" value="enoyl_red"/>
    <property type="match status" value="1"/>
</dbReference>
<dbReference type="InterPro" id="IPR013217">
    <property type="entry name" value="Methyltransf_12"/>
</dbReference>
<dbReference type="SMART" id="SM00822">
    <property type="entry name" value="PKS_KR"/>
    <property type="match status" value="1"/>
</dbReference>
<dbReference type="Gene3D" id="3.40.47.10">
    <property type="match status" value="1"/>
</dbReference>
<dbReference type="InterPro" id="IPR011032">
    <property type="entry name" value="GroES-like_sf"/>
</dbReference>
<dbReference type="Pfam" id="PF00107">
    <property type="entry name" value="ADH_zinc_N"/>
    <property type="match status" value="1"/>
</dbReference>
<dbReference type="PROSITE" id="PS50075">
    <property type="entry name" value="CARRIER"/>
    <property type="match status" value="1"/>
</dbReference>
<dbReference type="SUPFAM" id="SSF52151">
    <property type="entry name" value="FabD/lysophospholipase-like"/>
    <property type="match status" value="1"/>
</dbReference>
<dbReference type="Gene3D" id="3.40.50.150">
    <property type="entry name" value="Vaccinia Virus protein VP39"/>
    <property type="match status" value="1"/>
</dbReference>
<dbReference type="PROSITE" id="PS52019">
    <property type="entry name" value="PKS_MFAS_DH"/>
    <property type="match status" value="1"/>
</dbReference>
<evidence type="ECO:0000256" key="7">
    <source>
        <dbReference type="ARBA" id="ARBA00023315"/>
    </source>
</evidence>
<evidence type="ECO:0000256" key="4">
    <source>
        <dbReference type="ARBA" id="ARBA00022857"/>
    </source>
</evidence>
<protein>
    <submittedName>
        <fullName evidence="11">Lovastatin diketide synthase LovF</fullName>
    </submittedName>
</protein>
<dbReference type="Pfam" id="PF14765">
    <property type="entry name" value="PS-DH"/>
    <property type="match status" value="1"/>
</dbReference>
<dbReference type="GO" id="GO:0016491">
    <property type="term" value="F:oxidoreductase activity"/>
    <property type="evidence" value="ECO:0007669"/>
    <property type="project" value="UniProtKB-KW"/>
</dbReference>
<dbReference type="OrthoDB" id="329835at2759"/>
<dbReference type="SUPFAM" id="SSF50129">
    <property type="entry name" value="GroES-like"/>
    <property type="match status" value="1"/>
</dbReference>
<dbReference type="InterPro" id="IPR042104">
    <property type="entry name" value="PKS_dehydratase_sf"/>
</dbReference>
<dbReference type="SMART" id="SM00829">
    <property type="entry name" value="PKS_ER"/>
    <property type="match status" value="1"/>
</dbReference>
<dbReference type="Pfam" id="PF08240">
    <property type="entry name" value="ADH_N"/>
    <property type="match status" value="1"/>
</dbReference>
<dbReference type="InterPro" id="IPR013149">
    <property type="entry name" value="ADH-like_C"/>
</dbReference>
<name>A0A175VUR4_9PEZI</name>
<dbReference type="InterPro" id="IPR049551">
    <property type="entry name" value="PKS_DH_C"/>
</dbReference>
<dbReference type="SUPFAM" id="SSF55048">
    <property type="entry name" value="Probable ACP-binding domain of malonyl-CoA ACP transacylase"/>
    <property type="match status" value="1"/>
</dbReference>
<dbReference type="GO" id="GO:0004312">
    <property type="term" value="F:fatty acid synthase activity"/>
    <property type="evidence" value="ECO:0007669"/>
    <property type="project" value="TreeGrafter"/>
</dbReference>
<dbReference type="SUPFAM" id="SSF51735">
    <property type="entry name" value="NAD(P)-binding Rossmann-fold domains"/>
    <property type="match status" value="2"/>
</dbReference>
<dbReference type="AlphaFoldDB" id="A0A175VUR4"/>
<dbReference type="InterPro" id="IPR036736">
    <property type="entry name" value="ACP-like_sf"/>
</dbReference>
<dbReference type="InterPro" id="IPR009081">
    <property type="entry name" value="PP-bd_ACP"/>
</dbReference>
<reference evidence="11 12" key="1">
    <citation type="journal article" date="2016" name="Genome Announc.">
        <title>Genome Sequence of Madurella mycetomatis mm55, Isolated from a Human Mycetoma Case in Sudan.</title>
        <authorList>
            <person name="Smit S."/>
            <person name="Derks M.F."/>
            <person name="Bervoets S."/>
            <person name="Fahal A."/>
            <person name="van Leeuwen W."/>
            <person name="van Belkum A."/>
            <person name="van de Sande W.W."/>
        </authorList>
    </citation>
    <scope>NUCLEOTIDE SEQUENCE [LARGE SCALE GENOMIC DNA]</scope>
    <source>
        <strain evidence="12">mm55</strain>
    </source>
</reference>
<dbReference type="InterPro" id="IPR016036">
    <property type="entry name" value="Malonyl_transacylase_ACP-bd"/>
</dbReference>
<evidence type="ECO:0000256" key="1">
    <source>
        <dbReference type="ARBA" id="ARBA00022450"/>
    </source>
</evidence>
<dbReference type="PANTHER" id="PTHR43775">
    <property type="entry name" value="FATTY ACID SYNTHASE"/>
    <property type="match status" value="1"/>
</dbReference>
<accession>A0A175VUR4</accession>
<dbReference type="Pfam" id="PF23297">
    <property type="entry name" value="ACP_SdgA_C"/>
    <property type="match status" value="1"/>
</dbReference>
<feature type="domain" description="Carrier" evidence="9">
    <location>
        <begin position="2193"/>
        <end position="2274"/>
    </location>
</feature>
<dbReference type="PROSITE" id="PS00012">
    <property type="entry name" value="PHOSPHOPANTETHEINE"/>
    <property type="match status" value="1"/>
</dbReference>
<dbReference type="Pfam" id="PF23114">
    <property type="entry name" value="NAD-bd_HRPKS_sdrA"/>
    <property type="match status" value="1"/>
</dbReference>